<evidence type="ECO:0000256" key="3">
    <source>
        <dbReference type="ARBA" id="ARBA00023235"/>
    </source>
</evidence>
<dbReference type="NCBIfam" id="TIGR00071">
    <property type="entry name" value="hisT_truA"/>
    <property type="match status" value="1"/>
</dbReference>
<evidence type="ECO:0000256" key="5">
    <source>
        <dbReference type="PIRSR" id="PIRSR001430-1"/>
    </source>
</evidence>
<accession>A0A948TEE4</accession>
<feature type="domain" description="Pseudouridine synthase I TruA alpha/beta" evidence="8">
    <location>
        <begin position="142"/>
        <end position="244"/>
    </location>
</feature>
<dbReference type="InterPro" id="IPR020103">
    <property type="entry name" value="PsdUridine_synth_cat_dom_sf"/>
</dbReference>
<name>A0A948TEE4_9GAMM</name>
<dbReference type="CDD" id="cd02570">
    <property type="entry name" value="PseudoU_synth_EcTruA"/>
    <property type="match status" value="1"/>
</dbReference>
<evidence type="ECO:0000313" key="9">
    <source>
        <dbReference type="EMBL" id="MBU3843346.1"/>
    </source>
</evidence>
<dbReference type="EMBL" id="JAHLFE010000011">
    <property type="protein sequence ID" value="MBU3843346.1"/>
    <property type="molecule type" value="Genomic_DNA"/>
</dbReference>
<dbReference type="Gene3D" id="3.30.70.660">
    <property type="entry name" value="Pseudouridine synthase I, catalytic domain, C-terminal subdomain"/>
    <property type="match status" value="1"/>
</dbReference>
<evidence type="ECO:0000256" key="4">
    <source>
        <dbReference type="HAMAP-Rule" id="MF_00171"/>
    </source>
</evidence>
<evidence type="ECO:0000256" key="1">
    <source>
        <dbReference type="ARBA" id="ARBA00009375"/>
    </source>
</evidence>
<dbReference type="EC" id="5.4.99.12" evidence="4"/>
<dbReference type="AlphaFoldDB" id="A0A948TEE4"/>
<dbReference type="PANTHER" id="PTHR11142:SF0">
    <property type="entry name" value="TRNA PSEUDOURIDINE SYNTHASE-LIKE 1"/>
    <property type="match status" value="1"/>
</dbReference>
<evidence type="ECO:0000259" key="8">
    <source>
        <dbReference type="Pfam" id="PF01416"/>
    </source>
</evidence>
<dbReference type="GO" id="GO:0003723">
    <property type="term" value="F:RNA binding"/>
    <property type="evidence" value="ECO:0007669"/>
    <property type="project" value="InterPro"/>
</dbReference>
<sequence>MRIAMGVEYAGWKYAGFQRQKHLPAVQNELERAISQVADEQIELKCAGRTDAGVSATGQVIHFDVTKERPDRAWILGTNRFLPDDIAITWALHVPDDFHARFSARARRYRYIMQNSDYRPAIMRAGVSWYRGEYDVARMDKAAQILLGENDFASFKSSQDENPHSMRNLHFLHVQRRGRFIIFDVQANAFLHHMVRNLVGSLLLIGNGEKDKAWLQEVFAAKNRDLAGPTAQAEGLYLVHVTYEDHWHLPQREADMGPLWYE</sequence>
<dbReference type="SUPFAM" id="SSF55120">
    <property type="entry name" value="Pseudouridine synthase"/>
    <property type="match status" value="1"/>
</dbReference>
<dbReference type="HAMAP" id="MF_00171">
    <property type="entry name" value="TruA"/>
    <property type="match status" value="1"/>
</dbReference>
<dbReference type="InterPro" id="IPR020095">
    <property type="entry name" value="PsdUridine_synth_TruA_C"/>
</dbReference>
<comment type="caution">
    <text evidence="9">The sequence shown here is derived from an EMBL/GenBank/DDBJ whole genome shotgun (WGS) entry which is preliminary data.</text>
</comment>
<organism evidence="9 10">
    <name type="scientific">Candidatus Anaerobiospirillum pullicola</name>
    <dbReference type="NCBI Taxonomy" id="2838451"/>
    <lineage>
        <taxon>Bacteria</taxon>
        <taxon>Pseudomonadati</taxon>
        <taxon>Pseudomonadota</taxon>
        <taxon>Gammaproteobacteria</taxon>
        <taxon>Aeromonadales</taxon>
        <taxon>Succinivibrionaceae</taxon>
        <taxon>Anaerobiospirillum</taxon>
    </lineage>
</organism>
<dbReference type="PIRSF" id="PIRSF001430">
    <property type="entry name" value="tRNA_psdUrid_synth"/>
    <property type="match status" value="1"/>
</dbReference>
<feature type="binding site" evidence="4 6">
    <location>
        <position position="109"/>
    </location>
    <ligand>
        <name>substrate</name>
    </ligand>
</feature>
<dbReference type="GO" id="GO:0160147">
    <property type="term" value="F:tRNA pseudouridine(38-40) synthase activity"/>
    <property type="evidence" value="ECO:0007669"/>
    <property type="project" value="UniProtKB-EC"/>
</dbReference>
<evidence type="ECO:0000256" key="7">
    <source>
        <dbReference type="RuleBase" id="RU003792"/>
    </source>
</evidence>
<reference evidence="9" key="2">
    <citation type="submission" date="2021-04" db="EMBL/GenBank/DDBJ databases">
        <authorList>
            <person name="Gilroy R."/>
        </authorList>
    </citation>
    <scope>NUCLEOTIDE SEQUENCE</scope>
    <source>
        <strain evidence="9">378</strain>
    </source>
</reference>
<comment type="function">
    <text evidence="4">Formation of pseudouridine at positions 38, 39 and 40 in the anticodon stem and loop of transfer RNAs.</text>
</comment>
<gene>
    <name evidence="4 9" type="primary">truA</name>
    <name evidence="9" type="ORF">H9847_00510</name>
</gene>
<comment type="catalytic activity">
    <reaction evidence="4 7">
        <text>uridine(38/39/40) in tRNA = pseudouridine(38/39/40) in tRNA</text>
        <dbReference type="Rhea" id="RHEA:22376"/>
        <dbReference type="Rhea" id="RHEA-COMP:10085"/>
        <dbReference type="Rhea" id="RHEA-COMP:10087"/>
        <dbReference type="ChEBI" id="CHEBI:65314"/>
        <dbReference type="ChEBI" id="CHEBI:65315"/>
        <dbReference type="EC" id="5.4.99.12"/>
    </reaction>
</comment>
<comment type="subunit">
    <text evidence="4">Homodimer.</text>
</comment>
<dbReference type="Proteomes" id="UP000733611">
    <property type="component" value="Unassembled WGS sequence"/>
</dbReference>
<comment type="caution">
    <text evidence="4">Lacks conserved residue(s) required for the propagation of feature annotation.</text>
</comment>
<dbReference type="PANTHER" id="PTHR11142">
    <property type="entry name" value="PSEUDOURIDYLATE SYNTHASE"/>
    <property type="match status" value="1"/>
</dbReference>
<evidence type="ECO:0000256" key="2">
    <source>
        <dbReference type="ARBA" id="ARBA00022694"/>
    </source>
</evidence>
<evidence type="ECO:0000313" key="10">
    <source>
        <dbReference type="Proteomes" id="UP000733611"/>
    </source>
</evidence>
<proteinExistence type="inferred from homology"/>
<evidence type="ECO:0000256" key="6">
    <source>
        <dbReference type="PIRSR" id="PIRSR001430-2"/>
    </source>
</evidence>
<dbReference type="FunFam" id="3.30.70.580:FF:000001">
    <property type="entry name" value="tRNA pseudouridine synthase A"/>
    <property type="match status" value="1"/>
</dbReference>
<dbReference type="InterPro" id="IPR001406">
    <property type="entry name" value="PsdUridine_synth_TruA"/>
</dbReference>
<feature type="domain" description="Pseudouridine synthase I TruA alpha/beta" evidence="8">
    <location>
        <begin position="7"/>
        <end position="102"/>
    </location>
</feature>
<feature type="active site" description="Nucleophile" evidence="4 5">
    <location>
        <position position="51"/>
    </location>
</feature>
<dbReference type="GO" id="GO:0031119">
    <property type="term" value="P:tRNA pseudouridine synthesis"/>
    <property type="evidence" value="ECO:0007669"/>
    <property type="project" value="UniProtKB-UniRule"/>
</dbReference>
<comment type="similarity">
    <text evidence="1 4 7">Belongs to the tRNA pseudouridine synthase TruA family.</text>
</comment>
<keyword evidence="3 4" id="KW-0413">Isomerase</keyword>
<dbReference type="InterPro" id="IPR020097">
    <property type="entry name" value="PsdUridine_synth_TruA_a/b_dom"/>
</dbReference>
<reference evidence="9" key="1">
    <citation type="journal article" date="2021" name="PeerJ">
        <title>Extensive microbial diversity within the chicken gut microbiome revealed by metagenomics and culture.</title>
        <authorList>
            <person name="Gilroy R."/>
            <person name="Ravi A."/>
            <person name="Getino M."/>
            <person name="Pursley I."/>
            <person name="Horton D.L."/>
            <person name="Alikhan N.F."/>
            <person name="Baker D."/>
            <person name="Gharbi K."/>
            <person name="Hall N."/>
            <person name="Watson M."/>
            <person name="Adriaenssens E.M."/>
            <person name="Foster-Nyarko E."/>
            <person name="Jarju S."/>
            <person name="Secka A."/>
            <person name="Antonio M."/>
            <person name="Oren A."/>
            <person name="Chaudhuri R.R."/>
            <person name="La Ragione R."/>
            <person name="Hildebrand F."/>
            <person name="Pallen M.J."/>
        </authorList>
    </citation>
    <scope>NUCLEOTIDE SEQUENCE</scope>
    <source>
        <strain evidence="9">378</strain>
    </source>
</reference>
<dbReference type="Pfam" id="PF01416">
    <property type="entry name" value="PseudoU_synth_1"/>
    <property type="match status" value="2"/>
</dbReference>
<protein>
    <recommendedName>
        <fullName evidence="4">tRNA pseudouridine synthase A</fullName>
        <ecNumber evidence="4">5.4.99.12</ecNumber>
    </recommendedName>
    <alternativeName>
        <fullName evidence="4">tRNA pseudouridine(38-40) synthase</fullName>
    </alternativeName>
    <alternativeName>
        <fullName evidence="4">tRNA pseudouridylate synthase I</fullName>
    </alternativeName>
    <alternativeName>
        <fullName evidence="4">tRNA-uridine isomerase I</fullName>
    </alternativeName>
</protein>
<keyword evidence="2 4" id="KW-0819">tRNA processing</keyword>
<dbReference type="InterPro" id="IPR020094">
    <property type="entry name" value="TruA/RsuA/RluB/E/F_N"/>
</dbReference>
<dbReference type="Gene3D" id="3.30.70.580">
    <property type="entry name" value="Pseudouridine synthase I, catalytic domain, N-terminal subdomain"/>
    <property type="match status" value="1"/>
</dbReference>